<protein>
    <submittedName>
        <fullName evidence="1">Uncharacterized protein</fullName>
    </submittedName>
</protein>
<sequence>MPEGAPARQPRSGRRAALISIAALAMVGCIALTTLSARAEDPTGMDTLAAWKAQESARPTMLVSENDAANPSGGVLENVPATVVAPVPGPPDFNGASAVVARLPNIGFAPSMLTEKGFETRGSFTVRKSRAGESFYLRVYGKLNHNIRCTLRGYRNLMGDFTGNTIYTGFKKIYNGKSQIQTGHIPRGIVGEFDIMTCRDLGNGEVQYFRIRYS</sequence>
<organism evidence="1">
    <name type="scientific">Hemiselmis andersenii</name>
    <name type="common">Cryptophyte alga</name>
    <dbReference type="NCBI Taxonomy" id="464988"/>
    <lineage>
        <taxon>Eukaryota</taxon>
        <taxon>Cryptophyceae</taxon>
        <taxon>Cryptomonadales</taxon>
        <taxon>Hemiselmidaceae</taxon>
        <taxon>Hemiselmis</taxon>
    </lineage>
</organism>
<gene>
    <name evidence="1" type="ORF">HAND00432_LOCUS1396</name>
</gene>
<name>A0A7S1DEY5_HEMAN</name>
<dbReference type="EMBL" id="HBFX01002302">
    <property type="protein sequence ID" value="CAD8946878.1"/>
    <property type="molecule type" value="Transcribed_RNA"/>
</dbReference>
<evidence type="ECO:0000313" key="1">
    <source>
        <dbReference type="EMBL" id="CAD8946878.1"/>
    </source>
</evidence>
<dbReference type="AlphaFoldDB" id="A0A7S1DEY5"/>
<accession>A0A7S1DEY5</accession>
<reference evidence="1" key="1">
    <citation type="submission" date="2021-01" db="EMBL/GenBank/DDBJ databases">
        <authorList>
            <person name="Corre E."/>
            <person name="Pelletier E."/>
            <person name="Niang G."/>
            <person name="Scheremetjew M."/>
            <person name="Finn R."/>
            <person name="Kale V."/>
            <person name="Holt S."/>
            <person name="Cochrane G."/>
            <person name="Meng A."/>
            <person name="Brown T."/>
            <person name="Cohen L."/>
        </authorList>
    </citation>
    <scope>NUCLEOTIDE SEQUENCE</scope>
    <source>
        <strain evidence="1">CCMP644</strain>
    </source>
</reference>
<proteinExistence type="predicted"/>